<dbReference type="EMBL" id="DS480429">
    <property type="protein sequence ID" value="EDO16239.1"/>
    <property type="molecule type" value="Genomic_DNA"/>
</dbReference>
<dbReference type="HOGENOM" id="CLU_1034658_0_0_1"/>
<sequence>MKISLSLKAQLNDSIIFSQKSYLKPKLRIPSTAFQFYYQVQMHDLLRNSYSTKQEILSFVDKNTHFRRFIRDEWNTLSTTRRRLYAALYFHVLKIDYSNLNEIELAKIMEIPTPAISPYMLFRSKYKEKFDLAWREENSKSEITMKNKTLKPMKSRSNNNKIFFKRTVSSSIKLEKGNNQSTSNIKPIIDFARRFDKMCKECKQVWNNDISNEQKLQVRNKWETQKIEFKRMIDKEIEYLKSTIDKITTLNPNEQKLLIGTNLNSLLNDGNKFLSYSFQKKKNHD</sequence>
<dbReference type="AlphaFoldDB" id="A7TNA7"/>
<dbReference type="FunCoup" id="A7TNA7">
    <property type="interactions" value="1"/>
</dbReference>
<organism evidence="2">
    <name type="scientific">Vanderwaltozyma polyspora (strain ATCC 22028 / DSM 70294 / BCRC 21397 / CBS 2163 / NBRC 10782 / NRRL Y-8283 / UCD 57-17)</name>
    <name type="common">Kluyveromyces polysporus</name>
    <dbReference type="NCBI Taxonomy" id="436907"/>
    <lineage>
        <taxon>Eukaryota</taxon>
        <taxon>Fungi</taxon>
        <taxon>Dikarya</taxon>
        <taxon>Ascomycota</taxon>
        <taxon>Saccharomycotina</taxon>
        <taxon>Saccharomycetes</taxon>
        <taxon>Saccharomycetales</taxon>
        <taxon>Saccharomycetaceae</taxon>
        <taxon>Vanderwaltozyma</taxon>
    </lineage>
</organism>
<evidence type="ECO:0000313" key="1">
    <source>
        <dbReference type="EMBL" id="EDO16239.1"/>
    </source>
</evidence>
<gene>
    <name evidence="1" type="ORF">Kpol_505p16</name>
</gene>
<dbReference type="GO" id="GO:0005759">
    <property type="term" value="C:mitochondrial matrix"/>
    <property type="evidence" value="ECO:0007669"/>
    <property type="project" value="EnsemblFungi"/>
</dbReference>
<dbReference type="OMA" id="HFARINY"/>
<dbReference type="RefSeq" id="XP_001644097.1">
    <property type="nucleotide sequence ID" value="XM_001644047.1"/>
</dbReference>
<dbReference type="eggNOG" id="ENOG502S6F5">
    <property type="taxonomic scope" value="Eukaryota"/>
</dbReference>
<dbReference type="InParanoid" id="A7TNA7"/>
<proteinExistence type="predicted"/>
<dbReference type="OrthoDB" id="4064753at2759"/>
<dbReference type="PhylomeDB" id="A7TNA7"/>
<keyword evidence="2" id="KW-1185">Reference proteome</keyword>
<accession>A7TNA7</accession>
<name>A7TNA7_VANPO</name>
<dbReference type="KEGG" id="vpo:Kpol_505p16"/>
<dbReference type="GeneID" id="5544377"/>
<evidence type="ECO:0000313" key="2">
    <source>
        <dbReference type="Proteomes" id="UP000000267"/>
    </source>
</evidence>
<reference evidence="1 2" key="1">
    <citation type="journal article" date="2007" name="Proc. Natl. Acad. Sci. U.S.A.">
        <title>Independent sorting-out of thousands of duplicated gene pairs in two yeast species descended from a whole-genome duplication.</title>
        <authorList>
            <person name="Scannell D.R."/>
            <person name="Frank A.C."/>
            <person name="Conant G.C."/>
            <person name="Byrne K.P."/>
            <person name="Woolfit M."/>
            <person name="Wolfe K.H."/>
        </authorList>
    </citation>
    <scope>NUCLEOTIDE SEQUENCE [LARGE SCALE GENOMIC DNA]</scope>
    <source>
        <strain evidence="2">ATCC 22028 / DSM 70294 / BCRC 21397 / CBS 2163 / NBRC 10782 / NRRL Y-8283 / UCD 57-17</strain>
    </source>
</reference>
<protein>
    <submittedName>
        <fullName evidence="1">Uncharacterized protein</fullName>
    </submittedName>
</protein>
<dbReference type="Proteomes" id="UP000000267">
    <property type="component" value="Unassembled WGS sequence"/>
</dbReference>